<keyword evidence="1" id="KW-0812">Transmembrane</keyword>
<evidence type="ECO:0000256" key="1">
    <source>
        <dbReference type="SAM" id="Phobius"/>
    </source>
</evidence>
<reference evidence="2" key="1">
    <citation type="submission" date="2020-05" db="EMBL/GenBank/DDBJ databases">
        <authorList>
            <person name="Chiriac C."/>
            <person name="Salcher M."/>
            <person name="Ghai R."/>
            <person name="Kavagutti S V."/>
        </authorList>
    </citation>
    <scope>NUCLEOTIDE SEQUENCE</scope>
</reference>
<dbReference type="GO" id="GO:0008483">
    <property type="term" value="F:transaminase activity"/>
    <property type="evidence" value="ECO:0007669"/>
    <property type="project" value="UniProtKB-KW"/>
</dbReference>
<gene>
    <name evidence="2" type="ORF">UFOVP1670_66</name>
</gene>
<keyword evidence="2" id="KW-0032">Aminotransferase</keyword>
<keyword evidence="1" id="KW-0472">Membrane</keyword>
<dbReference type="SUPFAM" id="SSF53383">
    <property type="entry name" value="PLP-dependent transferases"/>
    <property type="match status" value="1"/>
</dbReference>
<sequence length="227" mass="25633">MKNPFDVVRDFEQGVAEYTGAPYVVAVNSCTAALMLAVAWHLRGRDRKMTAMLTLADSKDMEIEIPKRTYLSVPMAVIHAGGRPTFRDEEWLGAYQLKPLPVWDSARLFTTGMYNHGSIWPDDTAPAFHHGMVCTSHHWSKTLGIQQGGCILHDNPEADAWLRRARFDGRTEGVAPNHDRITMVGWHCYMSPEVAAEGLVRLHHLPKHNEPLPNSEYPDLSQMDIFK</sequence>
<protein>
    <submittedName>
        <fullName evidence="2">DegT/DnrJ/EryC1/StrS aminotransferase</fullName>
    </submittedName>
</protein>
<dbReference type="Gene3D" id="3.40.640.10">
    <property type="entry name" value="Type I PLP-dependent aspartate aminotransferase-like (Major domain)"/>
    <property type="match status" value="2"/>
</dbReference>
<organism evidence="2">
    <name type="scientific">uncultured Caudovirales phage</name>
    <dbReference type="NCBI Taxonomy" id="2100421"/>
    <lineage>
        <taxon>Viruses</taxon>
        <taxon>Duplodnaviria</taxon>
        <taxon>Heunggongvirae</taxon>
        <taxon>Uroviricota</taxon>
        <taxon>Caudoviricetes</taxon>
        <taxon>Peduoviridae</taxon>
        <taxon>Maltschvirus</taxon>
        <taxon>Maltschvirus maltsch</taxon>
    </lineage>
</organism>
<keyword evidence="2" id="KW-0808">Transferase</keyword>
<dbReference type="EMBL" id="LR797531">
    <property type="protein sequence ID" value="CAB4223468.1"/>
    <property type="molecule type" value="Genomic_DNA"/>
</dbReference>
<dbReference type="GO" id="GO:0000271">
    <property type="term" value="P:polysaccharide biosynthetic process"/>
    <property type="evidence" value="ECO:0007669"/>
    <property type="project" value="TreeGrafter"/>
</dbReference>
<dbReference type="InterPro" id="IPR015421">
    <property type="entry name" value="PyrdxlP-dep_Trfase_major"/>
</dbReference>
<dbReference type="PANTHER" id="PTHR30244">
    <property type="entry name" value="TRANSAMINASE"/>
    <property type="match status" value="1"/>
</dbReference>
<feature type="transmembrane region" description="Helical" evidence="1">
    <location>
        <begin position="20"/>
        <end position="42"/>
    </location>
</feature>
<keyword evidence="1" id="KW-1133">Transmembrane helix</keyword>
<dbReference type="InterPro" id="IPR015424">
    <property type="entry name" value="PyrdxlP-dep_Trfase"/>
</dbReference>
<proteinExistence type="predicted"/>
<dbReference type="InterPro" id="IPR000653">
    <property type="entry name" value="DegT/StrS_aminotransferase"/>
</dbReference>
<evidence type="ECO:0000313" key="2">
    <source>
        <dbReference type="EMBL" id="CAB4223468.1"/>
    </source>
</evidence>
<accession>A0A6J5T7E1</accession>
<dbReference type="GO" id="GO:0030170">
    <property type="term" value="F:pyridoxal phosphate binding"/>
    <property type="evidence" value="ECO:0007669"/>
    <property type="project" value="TreeGrafter"/>
</dbReference>
<name>A0A6J5T7E1_9CAUD</name>
<dbReference type="PANTHER" id="PTHR30244:SF34">
    <property type="entry name" value="DTDP-4-AMINO-4,6-DIDEOXYGALACTOSE TRANSAMINASE"/>
    <property type="match status" value="1"/>
</dbReference>
<dbReference type="Pfam" id="PF01041">
    <property type="entry name" value="DegT_DnrJ_EryC1"/>
    <property type="match status" value="1"/>
</dbReference>